<feature type="domain" description="C3H1-type" evidence="6">
    <location>
        <begin position="157"/>
        <end position="185"/>
    </location>
</feature>
<keyword evidence="8" id="KW-1185">Reference proteome</keyword>
<reference evidence="7" key="1">
    <citation type="submission" date="2022-10" db="EMBL/GenBank/DDBJ databases">
        <title>Tapping the CABI collections for fungal endophytes: first genome assemblies for Collariella, Neodidymelliopsis, Ascochyta clinopodiicola, Didymella pomorum, Didymosphaeria variabile, Neocosmospora piperis and Neocucurbitaria cava.</title>
        <authorList>
            <person name="Hill R."/>
        </authorList>
    </citation>
    <scope>NUCLEOTIDE SEQUENCE</scope>
    <source>
        <strain evidence="7">IMI 366586</strain>
    </source>
</reference>
<evidence type="ECO:0000256" key="2">
    <source>
        <dbReference type="ARBA" id="ARBA00022771"/>
    </source>
</evidence>
<dbReference type="PANTHER" id="PTHR38846">
    <property type="entry name" value="C3H1-TYPE DOMAIN-CONTAINING PROTEIN"/>
    <property type="match status" value="1"/>
</dbReference>
<dbReference type="PANTHER" id="PTHR38846:SF1">
    <property type="entry name" value="C3H1-TYPE DOMAIN-CONTAINING PROTEIN"/>
    <property type="match status" value="1"/>
</dbReference>
<feature type="zinc finger region" description="C3H1-type" evidence="4">
    <location>
        <begin position="157"/>
        <end position="185"/>
    </location>
</feature>
<evidence type="ECO:0000256" key="5">
    <source>
        <dbReference type="SAM" id="MobiDB-lite"/>
    </source>
</evidence>
<dbReference type="Proteomes" id="UP001140502">
    <property type="component" value="Unassembled WGS sequence"/>
</dbReference>
<dbReference type="EMBL" id="JAPEUR010000048">
    <property type="protein sequence ID" value="KAJ4325678.1"/>
    <property type="molecule type" value="Genomic_DNA"/>
</dbReference>
<proteinExistence type="predicted"/>
<evidence type="ECO:0000313" key="7">
    <source>
        <dbReference type="EMBL" id="KAJ4325678.1"/>
    </source>
</evidence>
<dbReference type="PROSITE" id="PS50103">
    <property type="entry name" value="ZF_C3H1"/>
    <property type="match status" value="1"/>
</dbReference>
<comment type="caution">
    <text evidence="7">The sequence shown here is derived from an EMBL/GenBank/DDBJ whole genome shotgun (WGS) entry which is preliminary data.</text>
</comment>
<dbReference type="GO" id="GO:0008270">
    <property type="term" value="F:zinc ion binding"/>
    <property type="evidence" value="ECO:0007669"/>
    <property type="project" value="UniProtKB-KW"/>
</dbReference>
<feature type="region of interest" description="Disordered" evidence="5">
    <location>
        <begin position="132"/>
        <end position="162"/>
    </location>
</feature>
<keyword evidence="3 4" id="KW-0862">Zinc</keyword>
<dbReference type="InterPro" id="IPR036855">
    <property type="entry name" value="Znf_CCCH_sf"/>
</dbReference>
<dbReference type="Pfam" id="PF18044">
    <property type="entry name" value="zf-CCCH_4"/>
    <property type="match status" value="1"/>
</dbReference>
<dbReference type="SUPFAM" id="SSF90229">
    <property type="entry name" value="CCCH zinc finger"/>
    <property type="match status" value="1"/>
</dbReference>
<dbReference type="Gene3D" id="4.10.1000.10">
    <property type="entry name" value="Zinc finger, CCCH-type"/>
    <property type="match status" value="1"/>
</dbReference>
<gene>
    <name evidence="7" type="ORF">N0V84_003396</name>
</gene>
<protein>
    <recommendedName>
        <fullName evidence="6">C3H1-type domain-containing protein</fullName>
    </recommendedName>
</protein>
<evidence type="ECO:0000256" key="3">
    <source>
        <dbReference type="ARBA" id="ARBA00022833"/>
    </source>
</evidence>
<keyword evidence="1 4" id="KW-0479">Metal-binding</keyword>
<accession>A0A9W8WHJ4</accession>
<dbReference type="AlphaFoldDB" id="A0A9W8WHJ4"/>
<keyword evidence="2 4" id="KW-0863">Zinc-finger</keyword>
<sequence length="371" mass="41588">MTVQNPNRGGHRLADDVLGDAPQKHYEPWHYHSATASHQMMDFQDFGVPRLEVPSLTTTISAILTAQGYTVIPPRPSRQPRNLVPAAHIVEELAVQYPSVSRLGSELGIHEHPAGHGPIPDTAFLREVQANAPKASNGDAGKNNNRSKKKNTEKKKQQEQKVCPLFQASGQCRYGDNCKFSHLVPDTLPPRSDTVDPEPPKKEQDSPIDLFFSKYPEFDYMPNKPLWDEFDRMGQHFKWPGPKRDQVRKGFRDALVDEFNYVYGTDESNLESWGKLCQTMGLSAPKTLKQAHKVVQGAHVNLVALIQSPRTGEPVEVFKSAQDMRQFTAKVKWTFPQQHAQAGGLLNMLLRKIGGPTHGHRARGKKEALTK</sequence>
<evidence type="ECO:0000256" key="4">
    <source>
        <dbReference type="PROSITE-ProRule" id="PRU00723"/>
    </source>
</evidence>
<evidence type="ECO:0000259" key="6">
    <source>
        <dbReference type="PROSITE" id="PS50103"/>
    </source>
</evidence>
<name>A0A9W8WHJ4_9HYPO</name>
<dbReference type="SMART" id="SM00356">
    <property type="entry name" value="ZnF_C3H1"/>
    <property type="match status" value="1"/>
</dbReference>
<dbReference type="InterPro" id="IPR041367">
    <property type="entry name" value="Znf-CCCH_4"/>
</dbReference>
<dbReference type="OrthoDB" id="6105938at2759"/>
<evidence type="ECO:0000313" key="8">
    <source>
        <dbReference type="Proteomes" id="UP001140502"/>
    </source>
</evidence>
<feature type="region of interest" description="Disordered" evidence="5">
    <location>
        <begin position="183"/>
        <end position="207"/>
    </location>
</feature>
<evidence type="ECO:0000256" key="1">
    <source>
        <dbReference type="ARBA" id="ARBA00022723"/>
    </source>
</evidence>
<organism evidence="7 8">
    <name type="scientific">Fusarium piperis</name>
    <dbReference type="NCBI Taxonomy" id="1435070"/>
    <lineage>
        <taxon>Eukaryota</taxon>
        <taxon>Fungi</taxon>
        <taxon>Dikarya</taxon>
        <taxon>Ascomycota</taxon>
        <taxon>Pezizomycotina</taxon>
        <taxon>Sordariomycetes</taxon>
        <taxon>Hypocreomycetidae</taxon>
        <taxon>Hypocreales</taxon>
        <taxon>Nectriaceae</taxon>
        <taxon>Fusarium</taxon>
        <taxon>Fusarium solani species complex</taxon>
    </lineage>
</organism>
<dbReference type="InterPro" id="IPR000571">
    <property type="entry name" value="Znf_CCCH"/>
</dbReference>